<dbReference type="GO" id="GO:0006363">
    <property type="term" value="P:termination of RNA polymerase I transcription"/>
    <property type="evidence" value="ECO:0007669"/>
    <property type="project" value="TreeGrafter"/>
</dbReference>
<dbReference type="EMBL" id="VLTM01000014">
    <property type="protein sequence ID" value="KAA0165093.1"/>
    <property type="molecule type" value="Genomic_DNA"/>
</dbReference>
<comment type="function">
    <text evidence="7">DNA-dependent RNA polymerase catalyzes the transcription of DNA into RNA using the four ribonucleoside triphosphates as substrates.</text>
</comment>
<keyword evidence="2 7" id="KW-0240">DNA-directed RNA polymerase</keyword>
<evidence type="ECO:0000256" key="9">
    <source>
        <dbReference type="PIRSR" id="PIRSR005586-2"/>
    </source>
</evidence>
<dbReference type="GO" id="GO:0003676">
    <property type="term" value="F:nucleic acid binding"/>
    <property type="evidence" value="ECO:0007669"/>
    <property type="project" value="InterPro"/>
</dbReference>
<evidence type="ECO:0000256" key="5">
    <source>
        <dbReference type="ARBA" id="ARBA00022833"/>
    </source>
</evidence>
<dbReference type="SMART" id="SM00440">
    <property type="entry name" value="ZnF_C2C2"/>
    <property type="match status" value="1"/>
</dbReference>
<evidence type="ECO:0000313" key="14">
    <source>
        <dbReference type="Proteomes" id="UP000325113"/>
    </source>
</evidence>
<evidence type="ECO:0000256" key="2">
    <source>
        <dbReference type="ARBA" id="ARBA00022478"/>
    </source>
</evidence>
<keyword evidence="5 8" id="KW-0862">Zinc</keyword>
<dbReference type="PIRSF" id="PIRSF005586">
    <property type="entry name" value="RNApol_RpoM"/>
    <property type="match status" value="1"/>
</dbReference>
<feature type="binding site" evidence="8">
    <location>
        <position position="24"/>
    </location>
    <ligand>
        <name>Zn(2+)</name>
        <dbReference type="ChEBI" id="CHEBI:29105"/>
        <label>1</label>
    </ligand>
</feature>
<evidence type="ECO:0000259" key="10">
    <source>
        <dbReference type="PROSITE" id="PS51133"/>
    </source>
</evidence>
<comment type="subcellular location">
    <subcellularLocation>
        <location evidence="1">Nucleus</location>
        <location evidence="1">Nucleolus</location>
    </subcellularLocation>
</comment>
<feature type="binding site" evidence="8">
    <location>
        <position position="78"/>
    </location>
    <ligand>
        <name>Zn(2+)</name>
        <dbReference type="ChEBI" id="CHEBI:29105"/>
        <label>2</label>
    </ligand>
</feature>
<keyword evidence="4 9" id="KW-0863">Zinc-finger</keyword>
<dbReference type="GO" id="GO:0005736">
    <property type="term" value="C:RNA polymerase I complex"/>
    <property type="evidence" value="ECO:0007669"/>
    <property type="project" value="TreeGrafter"/>
</dbReference>
<dbReference type="SUPFAM" id="SSF57783">
    <property type="entry name" value="Zinc beta-ribbon"/>
    <property type="match status" value="1"/>
</dbReference>
<dbReference type="InterPro" id="IPR012164">
    <property type="entry name" value="Rpa12/Rpb9/Rpc10/TFS"/>
</dbReference>
<keyword evidence="3 8" id="KW-0479">Metal-binding</keyword>
<evidence type="ECO:0000256" key="7">
    <source>
        <dbReference type="PIRNR" id="PIRNR005586"/>
    </source>
</evidence>
<feature type="domain" description="TFIIS-type" evidence="10">
    <location>
        <begin position="74"/>
        <end position="114"/>
    </location>
</feature>
<dbReference type="Proteomes" id="UP000325113">
    <property type="component" value="Unassembled WGS sequence"/>
</dbReference>
<dbReference type="InterPro" id="IPR034004">
    <property type="entry name" value="Zn_ribbon_RPA12_C"/>
</dbReference>
<organism evidence="11 14">
    <name type="scientific">Cafeteria roenbergensis</name>
    <name type="common">Marine flagellate</name>
    <dbReference type="NCBI Taxonomy" id="33653"/>
    <lineage>
        <taxon>Eukaryota</taxon>
        <taxon>Sar</taxon>
        <taxon>Stramenopiles</taxon>
        <taxon>Bigyra</taxon>
        <taxon>Opalozoa</taxon>
        <taxon>Bicosoecida</taxon>
        <taxon>Cafeteriaceae</taxon>
        <taxon>Cafeteria</taxon>
    </lineage>
</organism>
<evidence type="ECO:0000313" key="11">
    <source>
        <dbReference type="EMBL" id="KAA0165093.1"/>
    </source>
</evidence>
<feature type="binding site" evidence="8">
    <location>
        <position position="109"/>
    </location>
    <ligand>
        <name>Zn(2+)</name>
        <dbReference type="ChEBI" id="CHEBI:29105"/>
        <label>2</label>
    </ligand>
</feature>
<feature type="binding site" evidence="8">
    <location>
        <position position="7"/>
    </location>
    <ligand>
        <name>Zn(2+)</name>
        <dbReference type="ChEBI" id="CHEBI:29105"/>
        <label>1</label>
    </ligand>
</feature>
<dbReference type="Gene3D" id="2.20.25.10">
    <property type="match status" value="1"/>
</dbReference>
<feature type="binding site" evidence="8">
    <location>
        <position position="81"/>
    </location>
    <ligand>
        <name>Zn(2+)</name>
        <dbReference type="ChEBI" id="CHEBI:29105"/>
        <label>2</label>
    </ligand>
</feature>
<dbReference type="GO" id="GO:0003899">
    <property type="term" value="F:DNA-directed RNA polymerase activity"/>
    <property type="evidence" value="ECO:0007669"/>
    <property type="project" value="InterPro"/>
</dbReference>
<gene>
    <name evidence="12" type="ORF">FNF28_01613</name>
    <name evidence="11" type="ORF">FNF31_02106</name>
</gene>
<dbReference type="PANTHER" id="PTHR11239">
    <property type="entry name" value="DNA-DIRECTED RNA POLYMERASE"/>
    <property type="match status" value="1"/>
</dbReference>
<name>A0A5A8DHV6_CAFRO</name>
<reference evidence="13 14" key="1">
    <citation type="submission" date="2019-07" db="EMBL/GenBank/DDBJ databases">
        <title>Genomes of Cafeteria roenbergensis.</title>
        <authorList>
            <person name="Fischer M.G."/>
            <person name="Hackl T."/>
            <person name="Roman M."/>
        </authorList>
    </citation>
    <scope>NUCLEOTIDE SEQUENCE [LARGE SCALE GENOMIC DNA]</scope>
    <source>
        <strain evidence="11 14">Cflag</strain>
        <strain evidence="12 13">RCC970-E3</strain>
    </source>
</reference>
<evidence type="ECO:0000256" key="4">
    <source>
        <dbReference type="ARBA" id="ARBA00022771"/>
    </source>
</evidence>
<keyword evidence="6 7" id="KW-0539">Nucleus</keyword>
<dbReference type="PROSITE" id="PS51133">
    <property type="entry name" value="ZF_TFIIS_2"/>
    <property type="match status" value="1"/>
</dbReference>
<evidence type="ECO:0000256" key="3">
    <source>
        <dbReference type="ARBA" id="ARBA00022723"/>
    </source>
</evidence>
<evidence type="ECO:0000313" key="12">
    <source>
        <dbReference type="EMBL" id="KAA0170192.1"/>
    </source>
</evidence>
<dbReference type="Proteomes" id="UP000324907">
    <property type="component" value="Unassembled WGS sequence"/>
</dbReference>
<protein>
    <recommendedName>
        <fullName evidence="7">DNA-directed RNA polymerase subunit</fullName>
    </recommendedName>
</protein>
<feature type="binding site" evidence="8">
    <location>
        <position position="106"/>
    </location>
    <ligand>
        <name>Zn(2+)</name>
        <dbReference type="ChEBI" id="CHEBI:29105"/>
        <label>2</label>
    </ligand>
</feature>
<dbReference type="CDD" id="cd10507">
    <property type="entry name" value="Zn-ribbon_RPA12"/>
    <property type="match status" value="1"/>
</dbReference>
<dbReference type="GO" id="GO:0008270">
    <property type="term" value="F:zinc ion binding"/>
    <property type="evidence" value="ECO:0007669"/>
    <property type="project" value="UniProtKB-KW"/>
</dbReference>
<feature type="zinc finger region" description="C4-type" evidence="9">
    <location>
        <begin position="7"/>
        <end position="27"/>
    </location>
</feature>
<evidence type="ECO:0000256" key="8">
    <source>
        <dbReference type="PIRSR" id="PIRSR005586-1"/>
    </source>
</evidence>
<dbReference type="PANTHER" id="PTHR11239:SF14">
    <property type="entry name" value="DNA-DIRECTED RNA POLYMERASE I SUBUNIT RPA12"/>
    <property type="match status" value="1"/>
</dbReference>
<dbReference type="InterPro" id="IPR001222">
    <property type="entry name" value="Znf_TFIIS"/>
</dbReference>
<evidence type="ECO:0000313" key="13">
    <source>
        <dbReference type="Proteomes" id="UP000324907"/>
    </source>
</evidence>
<dbReference type="EMBL" id="VLTL01000015">
    <property type="protein sequence ID" value="KAA0170192.1"/>
    <property type="molecule type" value="Genomic_DNA"/>
</dbReference>
<sequence>MASVPFCPRCGTLLDLMDSDSATCSGCKFSCRYEDLSTAVLACETHSKQRELPLWQRSLLAPAGGDGKAARALVDEPCPKCAHSQMFFYTMQMRSADEGQTVFFECPKCGHNYSVNA</sequence>
<feature type="binding site" evidence="8">
    <location>
        <position position="10"/>
    </location>
    <ligand>
        <name>Zn(2+)</name>
        <dbReference type="ChEBI" id="CHEBI:29105"/>
        <label>1</label>
    </ligand>
</feature>
<evidence type="ECO:0000256" key="1">
    <source>
        <dbReference type="ARBA" id="ARBA00004604"/>
    </source>
</evidence>
<comment type="similarity">
    <text evidence="7">Belongs to the archaeal rpoM/eukaryotic RPA12/RPB9/RPC11 RNA polymerase family.</text>
</comment>
<comment type="caution">
    <text evidence="11">The sequence shown here is derived from an EMBL/GenBank/DDBJ whole genome shotgun (WGS) entry which is preliminary data.</text>
</comment>
<accession>A0A5A8DHV6</accession>
<dbReference type="AlphaFoldDB" id="A0A5A8DHV6"/>
<keyword evidence="7" id="KW-0804">Transcription</keyword>
<evidence type="ECO:0000256" key="6">
    <source>
        <dbReference type="ARBA" id="ARBA00023242"/>
    </source>
</evidence>
<proteinExistence type="inferred from homology"/>
<feature type="binding site" evidence="8">
    <location>
        <position position="27"/>
    </location>
    <ligand>
        <name>Zn(2+)</name>
        <dbReference type="ChEBI" id="CHEBI:29105"/>
        <label>1</label>
    </ligand>
</feature>
<dbReference type="Pfam" id="PF01096">
    <property type="entry name" value="Zn_ribbon_TFIIS"/>
    <property type="match status" value="1"/>
</dbReference>